<comment type="caution">
    <text evidence="2">The sequence shown here is derived from an EMBL/GenBank/DDBJ whole genome shotgun (WGS) entry which is preliminary data.</text>
</comment>
<reference evidence="2" key="1">
    <citation type="submission" date="2023-01" db="EMBL/GenBank/DDBJ databases">
        <title>The chitinases involved in constricting ring structure development in the nematode-trapping fungus Drechslerella dactyloides.</title>
        <authorList>
            <person name="Wang R."/>
            <person name="Zhang L."/>
            <person name="Tang P."/>
            <person name="Li S."/>
            <person name="Liang L."/>
        </authorList>
    </citation>
    <scope>NUCLEOTIDE SEQUENCE</scope>
    <source>
        <strain evidence="2">YMF1.00031</strain>
    </source>
</reference>
<organism evidence="2 3">
    <name type="scientific">Drechslerella dactyloides</name>
    <name type="common">Nematode-trapping fungus</name>
    <name type="synonym">Arthrobotrys dactyloides</name>
    <dbReference type="NCBI Taxonomy" id="74499"/>
    <lineage>
        <taxon>Eukaryota</taxon>
        <taxon>Fungi</taxon>
        <taxon>Dikarya</taxon>
        <taxon>Ascomycota</taxon>
        <taxon>Pezizomycotina</taxon>
        <taxon>Orbiliomycetes</taxon>
        <taxon>Orbiliales</taxon>
        <taxon>Orbiliaceae</taxon>
        <taxon>Drechslerella</taxon>
    </lineage>
</organism>
<gene>
    <name evidence="2" type="ORF">Dda_2136</name>
</gene>
<name>A0AAD6NMC5_DREDA</name>
<dbReference type="EMBL" id="JAQGDS010000002">
    <property type="protein sequence ID" value="KAJ6263572.1"/>
    <property type="molecule type" value="Genomic_DNA"/>
</dbReference>
<keyword evidence="3" id="KW-1185">Reference proteome</keyword>
<accession>A0AAD6NMC5</accession>
<feature type="compositionally biased region" description="Pro residues" evidence="1">
    <location>
        <begin position="86"/>
        <end position="96"/>
    </location>
</feature>
<evidence type="ECO:0000313" key="3">
    <source>
        <dbReference type="Proteomes" id="UP001221413"/>
    </source>
</evidence>
<evidence type="ECO:0000256" key="1">
    <source>
        <dbReference type="SAM" id="MobiDB-lite"/>
    </source>
</evidence>
<sequence length="96" mass="10564">MAGDGMEAGSGDKSEVESEVPAWNAGDDDDDDDGWMDGREECVWAELKRRSWKGWLGLSAIKAGFLVGKELREPNAGKLTSNETPRSPPPRRNFIL</sequence>
<evidence type="ECO:0000313" key="2">
    <source>
        <dbReference type="EMBL" id="KAJ6263572.1"/>
    </source>
</evidence>
<dbReference type="Proteomes" id="UP001221413">
    <property type="component" value="Unassembled WGS sequence"/>
</dbReference>
<feature type="region of interest" description="Disordered" evidence="1">
    <location>
        <begin position="72"/>
        <end position="96"/>
    </location>
</feature>
<feature type="region of interest" description="Disordered" evidence="1">
    <location>
        <begin position="1"/>
        <end position="37"/>
    </location>
</feature>
<proteinExistence type="predicted"/>
<protein>
    <submittedName>
        <fullName evidence="2">Uncharacterized protein</fullName>
    </submittedName>
</protein>
<dbReference type="AlphaFoldDB" id="A0AAD6NMC5"/>
<feature type="compositionally biased region" description="Acidic residues" evidence="1">
    <location>
        <begin position="26"/>
        <end position="35"/>
    </location>
</feature>